<protein>
    <submittedName>
        <fullName evidence="1">Uncharacterized protein</fullName>
    </submittedName>
</protein>
<dbReference type="RefSeq" id="WP_011178441.1">
    <property type="nucleotide sequence ID" value="NC_005915.1"/>
</dbReference>
<accession>Q6TFG9</accession>
<proteinExistence type="predicted"/>
<geneLocation type="plasmid" evidence="1">
    <name>pKAP298</name>
</geneLocation>
<dbReference type="EMBL" id="AY422720">
    <property type="protein sequence ID" value="AAR87090.1"/>
    <property type="molecule type" value="Genomic_DNA"/>
</dbReference>
<dbReference type="AlphaFoldDB" id="Q6TFG9"/>
<evidence type="ECO:0000313" key="1">
    <source>
        <dbReference type="EMBL" id="AAR87090.1"/>
    </source>
</evidence>
<name>Q6TFG9_CAETA</name>
<organism evidence="1">
    <name type="scientific">Caedibacter taeniospiralis</name>
    <dbReference type="NCBI Taxonomy" id="28907"/>
    <lineage>
        <taxon>Bacteria</taxon>
        <taxon>Pseudomonadati</taxon>
        <taxon>Pseudomonadota</taxon>
        <taxon>Gammaproteobacteria</taxon>
        <taxon>Thiotrichales</taxon>
        <taxon>Fastidiosibacteraceae</taxon>
        <taxon>Caedibacter</taxon>
    </lineage>
</organism>
<sequence>MIIRYTKTTKAEAATAINSRDTSGSDKQLHVIDIANTLELAHNAAYPIYKWTSGGKILAVQSFDVYTDAGVVIDTTGDTIAVDAATNTLNLTIPDVEDNKIPANARIILTLVIGA</sequence>
<keyword evidence="1" id="KW-0614">Plasmid</keyword>
<reference evidence="1" key="1">
    <citation type="journal article" date="2005" name="J. Mol. Evol.">
        <title>Sequence, transcription activity, and evolutionary origin of the R-body coding plasmid pKAP298 from the intracellular parasitic bacterium Caedibacter taeniospiralis.</title>
        <authorList>
            <person name="Jeblick J."/>
            <person name="Kusch J."/>
        </authorList>
    </citation>
    <scope>NUCLEOTIDE SEQUENCE</scope>
    <source>
        <plasmid evidence="1">pKAP298</plasmid>
    </source>
</reference>